<protein>
    <submittedName>
        <fullName evidence="9">DVL protein</fullName>
    </submittedName>
</protein>
<dbReference type="InterPro" id="IPR012552">
    <property type="entry name" value="DVL"/>
</dbReference>
<keyword evidence="10" id="KW-1185">Reference proteome</keyword>
<proteinExistence type="inferred from homology"/>
<dbReference type="EMBL" id="CP039353">
    <property type="protein sequence ID" value="QCE07876.1"/>
    <property type="molecule type" value="Genomic_DNA"/>
</dbReference>
<dbReference type="GO" id="GO:0008285">
    <property type="term" value="P:negative regulation of cell population proliferation"/>
    <property type="evidence" value="ECO:0007669"/>
    <property type="project" value="InterPro"/>
</dbReference>
<evidence type="ECO:0000256" key="6">
    <source>
        <dbReference type="ARBA" id="ARBA00023136"/>
    </source>
</evidence>
<evidence type="ECO:0000256" key="2">
    <source>
        <dbReference type="ARBA" id="ARBA00022473"/>
    </source>
</evidence>
<keyword evidence="3" id="KW-1003">Cell membrane</keyword>
<evidence type="ECO:0000256" key="3">
    <source>
        <dbReference type="ARBA" id="ARBA00022475"/>
    </source>
</evidence>
<reference evidence="9 10" key="1">
    <citation type="submission" date="2019-04" db="EMBL/GenBank/DDBJ databases">
        <title>An improved genome assembly and genetic linkage map for asparagus bean, Vigna unguiculata ssp. sesquipedialis.</title>
        <authorList>
            <person name="Xia Q."/>
            <person name="Zhang R."/>
            <person name="Dong Y."/>
        </authorList>
    </citation>
    <scope>NUCLEOTIDE SEQUENCE [LARGE SCALE GENOMIC DNA]</scope>
    <source>
        <tissue evidence="9">Leaf</tissue>
    </source>
</reference>
<keyword evidence="4" id="KW-0812">Transmembrane</keyword>
<dbReference type="Proteomes" id="UP000501690">
    <property type="component" value="Linkage Group LG9"/>
</dbReference>
<evidence type="ECO:0000256" key="7">
    <source>
        <dbReference type="ARBA" id="ARBA00024340"/>
    </source>
</evidence>
<organism evidence="9 10">
    <name type="scientific">Vigna unguiculata</name>
    <name type="common">Cowpea</name>
    <dbReference type="NCBI Taxonomy" id="3917"/>
    <lineage>
        <taxon>Eukaryota</taxon>
        <taxon>Viridiplantae</taxon>
        <taxon>Streptophyta</taxon>
        <taxon>Embryophyta</taxon>
        <taxon>Tracheophyta</taxon>
        <taxon>Spermatophyta</taxon>
        <taxon>Magnoliopsida</taxon>
        <taxon>eudicotyledons</taxon>
        <taxon>Gunneridae</taxon>
        <taxon>Pentapetalae</taxon>
        <taxon>rosids</taxon>
        <taxon>fabids</taxon>
        <taxon>Fabales</taxon>
        <taxon>Fabaceae</taxon>
        <taxon>Papilionoideae</taxon>
        <taxon>50 kb inversion clade</taxon>
        <taxon>NPAAA clade</taxon>
        <taxon>indigoferoid/millettioid clade</taxon>
        <taxon>Phaseoleae</taxon>
        <taxon>Vigna</taxon>
    </lineage>
</organism>
<accession>A0A4D6N279</accession>
<keyword evidence="6" id="KW-0472">Membrane</keyword>
<dbReference type="AlphaFoldDB" id="A0A4D6N279"/>
<evidence type="ECO:0000256" key="5">
    <source>
        <dbReference type="ARBA" id="ARBA00022989"/>
    </source>
</evidence>
<keyword evidence="2" id="KW-0217">Developmental protein</keyword>
<name>A0A4D6N279_VIGUN</name>
<evidence type="ECO:0000313" key="9">
    <source>
        <dbReference type="EMBL" id="QCE07876.1"/>
    </source>
</evidence>
<evidence type="ECO:0000256" key="1">
    <source>
        <dbReference type="ARBA" id="ARBA00004162"/>
    </source>
</evidence>
<dbReference type="PANTHER" id="PTHR47855:SF6">
    <property type="entry name" value="ROTUNDIFOLIA LIKE 8"/>
    <property type="match status" value="1"/>
</dbReference>
<dbReference type="GO" id="GO:0048367">
    <property type="term" value="P:shoot system development"/>
    <property type="evidence" value="ECO:0007669"/>
    <property type="project" value="UniProtKB-ARBA"/>
</dbReference>
<evidence type="ECO:0000256" key="4">
    <source>
        <dbReference type="ARBA" id="ARBA00022692"/>
    </source>
</evidence>
<evidence type="ECO:0000256" key="8">
    <source>
        <dbReference type="SAM" id="MobiDB-lite"/>
    </source>
</evidence>
<comment type="subcellular location">
    <subcellularLocation>
        <location evidence="1">Cell membrane</location>
        <topology evidence="1">Single-pass membrane protein</topology>
    </subcellularLocation>
</comment>
<keyword evidence="5" id="KW-1133">Transmembrane helix</keyword>
<dbReference type="GO" id="GO:0005886">
    <property type="term" value="C:plasma membrane"/>
    <property type="evidence" value="ECO:0007669"/>
    <property type="project" value="UniProtKB-SubCell"/>
</dbReference>
<sequence>MKMASPSMGGSKRRLSGRGLGGALREQRARLYIIRSFLFCSSLFDALIHWDHSRTLQDLETGKESSDMVIAGNIQEKEELIRIQIIF</sequence>
<comment type="similarity">
    <text evidence="7">Belongs to the DVL/RTFL small polypeptides family.</text>
</comment>
<feature type="region of interest" description="Disordered" evidence="8">
    <location>
        <begin position="1"/>
        <end position="21"/>
    </location>
</feature>
<gene>
    <name evidence="9" type="ORF">DEO72_LG9g2898</name>
</gene>
<dbReference type="PANTHER" id="PTHR47855">
    <property type="entry name" value="OS01G0525701 PROTEIN"/>
    <property type="match status" value="1"/>
</dbReference>
<dbReference type="Pfam" id="PF08137">
    <property type="entry name" value="DVL"/>
    <property type="match status" value="1"/>
</dbReference>
<dbReference type="InterPro" id="IPR052153">
    <property type="entry name" value="DVL/RTFL_small_peptides"/>
</dbReference>
<evidence type="ECO:0000313" key="10">
    <source>
        <dbReference type="Proteomes" id="UP000501690"/>
    </source>
</evidence>